<organism evidence="2 3">
    <name type="scientific">Cryptosporangium japonicum</name>
    <dbReference type="NCBI Taxonomy" id="80872"/>
    <lineage>
        <taxon>Bacteria</taxon>
        <taxon>Bacillati</taxon>
        <taxon>Actinomycetota</taxon>
        <taxon>Actinomycetes</taxon>
        <taxon>Cryptosporangiales</taxon>
        <taxon>Cryptosporangiaceae</taxon>
        <taxon>Cryptosporangium</taxon>
    </lineage>
</organism>
<dbReference type="Gene3D" id="3.40.250.10">
    <property type="entry name" value="Rhodanese-like domain"/>
    <property type="match status" value="1"/>
</dbReference>
<comment type="caution">
    <text evidence="2">The sequence shown here is derived from an EMBL/GenBank/DDBJ whole genome shotgun (WGS) entry which is preliminary data.</text>
</comment>
<name>A0ABN0UZG3_9ACTN</name>
<evidence type="ECO:0000313" key="3">
    <source>
        <dbReference type="Proteomes" id="UP001500967"/>
    </source>
</evidence>
<keyword evidence="3" id="KW-1185">Reference proteome</keyword>
<evidence type="ECO:0000313" key="2">
    <source>
        <dbReference type="EMBL" id="GAA0267802.1"/>
    </source>
</evidence>
<dbReference type="InterPro" id="IPR001763">
    <property type="entry name" value="Rhodanese-like_dom"/>
</dbReference>
<dbReference type="PROSITE" id="PS50206">
    <property type="entry name" value="RHODANESE_3"/>
    <property type="match status" value="1"/>
</dbReference>
<dbReference type="SMART" id="SM00450">
    <property type="entry name" value="RHOD"/>
    <property type="match status" value="1"/>
</dbReference>
<dbReference type="SUPFAM" id="SSF52821">
    <property type="entry name" value="Rhodanese/Cell cycle control phosphatase"/>
    <property type="match status" value="1"/>
</dbReference>
<proteinExistence type="predicted"/>
<gene>
    <name evidence="2" type="ORF">GCM10009539_63330</name>
</gene>
<dbReference type="Proteomes" id="UP001500967">
    <property type="component" value="Unassembled WGS sequence"/>
</dbReference>
<dbReference type="RefSeq" id="WP_344652599.1">
    <property type="nucleotide sequence ID" value="NZ_BAAAGX010000028.1"/>
</dbReference>
<dbReference type="Pfam" id="PF00581">
    <property type="entry name" value="Rhodanese"/>
    <property type="match status" value="1"/>
</dbReference>
<sequence>MRDNTGGQHRRREEPEPARPDEFVWRLTPAETVAAFVRGAVLIDVRTIVERRAQGWLPGAIVLERSVLEWRAVPNSGGHLPEVTSFDVEIVLVSRDGEESSLAAARLRELGLWRATDLAGGFEAWIAADLPIGGDPAAIRR</sequence>
<accession>A0ABN0UZG3</accession>
<dbReference type="CDD" id="cd00158">
    <property type="entry name" value="RHOD"/>
    <property type="match status" value="1"/>
</dbReference>
<protein>
    <submittedName>
        <fullName evidence="2">Rhodanese-like domain-containing protein</fullName>
    </submittedName>
</protein>
<dbReference type="InterPro" id="IPR036873">
    <property type="entry name" value="Rhodanese-like_dom_sf"/>
</dbReference>
<reference evidence="2 3" key="1">
    <citation type="journal article" date="2019" name="Int. J. Syst. Evol. Microbiol.">
        <title>The Global Catalogue of Microorganisms (GCM) 10K type strain sequencing project: providing services to taxonomists for standard genome sequencing and annotation.</title>
        <authorList>
            <consortium name="The Broad Institute Genomics Platform"/>
            <consortium name="The Broad Institute Genome Sequencing Center for Infectious Disease"/>
            <person name="Wu L."/>
            <person name="Ma J."/>
        </authorList>
    </citation>
    <scope>NUCLEOTIDE SEQUENCE [LARGE SCALE GENOMIC DNA]</scope>
    <source>
        <strain evidence="2 3">JCM 10425</strain>
    </source>
</reference>
<feature type="domain" description="Rhodanese" evidence="1">
    <location>
        <begin position="36"/>
        <end position="134"/>
    </location>
</feature>
<dbReference type="EMBL" id="BAAAGX010000028">
    <property type="protein sequence ID" value="GAA0267802.1"/>
    <property type="molecule type" value="Genomic_DNA"/>
</dbReference>
<evidence type="ECO:0000259" key="1">
    <source>
        <dbReference type="PROSITE" id="PS50206"/>
    </source>
</evidence>